<organism evidence="2 3">
    <name type="scientific">Aureispira anguillae</name>
    <dbReference type="NCBI Taxonomy" id="2864201"/>
    <lineage>
        <taxon>Bacteria</taxon>
        <taxon>Pseudomonadati</taxon>
        <taxon>Bacteroidota</taxon>
        <taxon>Saprospiria</taxon>
        <taxon>Saprospirales</taxon>
        <taxon>Saprospiraceae</taxon>
        <taxon>Aureispira</taxon>
    </lineage>
</organism>
<sequence>MKTIFLLLFFTQASFACLLSDNSYLLEDNILLDIKVESHLITWSPCEGGGISATVQVSIYINNPLNPSVYLLAAQQVVEIPCGTVHKMTRSELDRYVLSKKTKGIPFIVDYLKEEDHDGSIFKQVASSIYKRIRTLED</sequence>
<gene>
    <name evidence="2" type="ORF">AsAng_0056380</name>
</gene>
<dbReference type="AlphaFoldDB" id="A0A916DVX6"/>
<keyword evidence="1" id="KW-0732">Signal</keyword>
<feature type="signal peptide" evidence="1">
    <location>
        <begin position="1"/>
        <end position="16"/>
    </location>
</feature>
<keyword evidence="3" id="KW-1185">Reference proteome</keyword>
<feature type="chain" id="PRO_5036919889" evidence="1">
    <location>
        <begin position="17"/>
        <end position="138"/>
    </location>
</feature>
<evidence type="ECO:0000313" key="2">
    <source>
        <dbReference type="EMBL" id="BDS14856.1"/>
    </source>
</evidence>
<proteinExistence type="predicted"/>
<reference evidence="2" key="1">
    <citation type="submission" date="2022-09" db="EMBL/GenBank/DDBJ databases">
        <title>Aureispira anguillicida sp. nov., isolated from Leptocephalus of Japanese eel Anguilla japonica.</title>
        <authorList>
            <person name="Yuasa K."/>
            <person name="Mekata T."/>
            <person name="Ikunari K."/>
        </authorList>
    </citation>
    <scope>NUCLEOTIDE SEQUENCE</scope>
    <source>
        <strain evidence="2">EL160426</strain>
    </source>
</reference>
<name>A0A916DVX6_9BACT</name>
<dbReference type="Proteomes" id="UP001060919">
    <property type="component" value="Chromosome"/>
</dbReference>
<dbReference type="RefSeq" id="WP_264790059.1">
    <property type="nucleotide sequence ID" value="NZ_AP026867.1"/>
</dbReference>
<dbReference type="PROSITE" id="PS51257">
    <property type="entry name" value="PROKAR_LIPOPROTEIN"/>
    <property type="match status" value="1"/>
</dbReference>
<dbReference type="KEGG" id="aup:AsAng_0056380"/>
<evidence type="ECO:0000313" key="3">
    <source>
        <dbReference type="Proteomes" id="UP001060919"/>
    </source>
</evidence>
<protein>
    <submittedName>
        <fullName evidence="2">Uncharacterized protein</fullName>
    </submittedName>
</protein>
<dbReference type="EMBL" id="AP026867">
    <property type="protein sequence ID" value="BDS14856.1"/>
    <property type="molecule type" value="Genomic_DNA"/>
</dbReference>
<accession>A0A916DVX6</accession>
<evidence type="ECO:0000256" key="1">
    <source>
        <dbReference type="SAM" id="SignalP"/>
    </source>
</evidence>